<name>A0A218YS88_9HELO</name>
<evidence type="ECO:0000313" key="3">
    <source>
        <dbReference type="Proteomes" id="UP000242519"/>
    </source>
</evidence>
<feature type="region of interest" description="Disordered" evidence="1">
    <location>
        <begin position="104"/>
        <end position="153"/>
    </location>
</feature>
<dbReference type="Proteomes" id="UP000242519">
    <property type="component" value="Unassembled WGS sequence"/>
</dbReference>
<protein>
    <submittedName>
        <fullName evidence="2">Uncharacterized protein</fullName>
    </submittedName>
</protein>
<gene>
    <name evidence="2" type="ORF">B2J93_74</name>
</gene>
<evidence type="ECO:0000256" key="1">
    <source>
        <dbReference type="SAM" id="MobiDB-lite"/>
    </source>
</evidence>
<sequence>MSAAQGTLLTPLPRARDAVVHVDSAGGHAGLPAPTRPRARRVHGTSTLAASLLPGPTAMPSASGQRTRDAALAWCMRADSPGAAGVWEQQATVRRRRHLALSLPDHARAGELPRRPDLGRRPTLRPTQRQRRGHVAGGELDRRHHTVGPVRAR</sequence>
<dbReference type="EMBL" id="MZNU01000420">
    <property type="protein sequence ID" value="OWO97868.1"/>
    <property type="molecule type" value="Genomic_DNA"/>
</dbReference>
<feature type="compositionally biased region" description="Basic and acidic residues" evidence="1">
    <location>
        <begin position="105"/>
        <end position="120"/>
    </location>
</feature>
<dbReference type="InParanoid" id="A0A218YS88"/>
<accession>A0A218YS88</accession>
<evidence type="ECO:0000313" key="2">
    <source>
        <dbReference type="EMBL" id="OWO97868.1"/>
    </source>
</evidence>
<comment type="caution">
    <text evidence="2">The sequence shown here is derived from an EMBL/GenBank/DDBJ whole genome shotgun (WGS) entry which is preliminary data.</text>
</comment>
<keyword evidence="3" id="KW-1185">Reference proteome</keyword>
<dbReference type="AlphaFoldDB" id="A0A218YS88"/>
<reference evidence="2 3" key="1">
    <citation type="submission" date="2017-04" db="EMBL/GenBank/DDBJ databases">
        <title>Draft genome sequence of Marssonina coronaria NL1: causal agent of apple blotch.</title>
        <authorList>
            <person name="Cheng Q."/>
        </authorList>
    </citation>
    <scope>NUCLEOTIDE SEQUENCE [LARGE SCALE GENOMIC DNA]</scope>
    <source>
        <strain evidence="2 3">NL1</strain>
    </source>
</reference>
<organism evidence="2 3">
    <name type="scientific">Diplocarpon coronariae</name>
    <dbReference type="NCBI Taxonomy" id="2795749"/>
    <lineage>
        <taxon>Eukaryota</taxon>
        <taxon>Fungi</taxon>
        <taxon>Dikarya</taxon>
        <taxon>Ascomycota</taxon>
        <taxon>Pezizomycotina</taxon>
        <taxon>Leotiomycetes</taxon>
        <taxon>Helotiales</taxon>
        <taxon>Drepanopezizaceae</taxon>
        <taxon>Diplocarpon</taxon>
    </lineage>
</organism>
<proteinExistence type="predicted"/>